<dbReference type="AlphaFoldDB" id="A0A7U2FBU5"/>
<keyword evidence="2" id="KW-1185">Reference proteome</keyword>
<evidence type="ECO:0000313" key="1">
    <source>
        <dbReference type="EMBL" id="QRD02429.1"/>
    </source>
</evidence>
<protein>
    <submittedName>
        <fullName evidence="1">Uncharacterized protein</fullName>
    </submittedName>
</protein>
<sequence length="159" mass="17617">MADQSHRAMFLQPRLLANQKDLLRLPRPYQVTSSSIPGPLLCEISEVTDAGGILPSASSPPWELSGSRFSSSRPFLSCINCLDKAKLVTGSSRHDSDAKYKTVEVLRLTGHGKALQATVDKLQLERVRIQIPPSPGHFQLDQFNSSLDPHQKLLHIFPH</sequence>
<dbReference type="VEuPathDB" id="FungiDB:JI435_053850"/>
<evidence type="ECO:0000313" key="2">
    <source>
        <dbReference type="Proteomes" id="UP000663193"/>
    </source>
</evidence>
<dbReference type="EMBL" id="CP069035">
    <property type="protein sequence ID" value="QRD02429.1"/>
    <property type="molecule type" value="Genomic_DNA"/>
</dbReference>
<name>A0A7U2FBU5_PHANO</name>
<dbReference type="Proteomes" id="UP000663193">
    <property type="component" value="Chromosome 13"/>
</dbReference>
<gene>
    <name evidence="1" type="ORF">JI435_053850</name>
</gene>
<proteinExistence type="predicted"/>
<accession>A0A7U2FBU5</accession>
<reference evidence="2" key="1">
    <citation type="journal article" date="2021" name="BMC Genomics">
        <title>Chromosome-level genome assembly and manually-curated proteome of model necrotroph Parastagonospora nodorum Sn15 reveals a genome-wide trove of candidate effector homologs, and redundancy of virulence-related functions within an accessory chromosome.</title>
        <authorList>
            <person name="Bertazzoni S."/>
            <person name="Jones D.A.B."/>
            <person name="Phan H.T."/>
            <person name="Tan K.-C."/>
            <person name="Hane J.K."/>
        </authorList>
    </citation>
    <scope>NUCLEOTIDE SEQUENCE [LARGE SCALE GENOMIC DNA]</scope>
    <source>
        <strain evidence="2">SN15 / ATCC MYA-4574 / FGSC 10173)</strain>
    </source>
</reference>
<organism evidence="1 2">
    <name type="scientific">Phaeosphaeria nodorum (strain SN15 / ATCC MYA-4574 / FGSC 10173)</name>
    <name type="common">Glume blotch fungus</name>
    <name type="synonym">Parastagonospora nodorum</name>
    <dbReference type="NCBI Taxonomy" id="321614"/>
    <lineage>
        <taxon>Eukaryota</taxon>
        <taxon>Fungi</taxon>
        <taxon>Dikarya</taxon>
        <taxon>Ascomycota</taxon>
        <taxon>Pezizomycotina</taxon>
        <taxon>Dothideomycetes</taxon>
        <taxon>Pleosporomycetidae</taxon>
        <taxon>Pleosporales</taxon>
        <taxon>Pleosporineae</taxon>
        <taxon>Phaeosphaeriaceae</taxon>
        <taxon>Parastagonospora</taxon>
    </lineage>
</organism>